<dbReference type="SUPFAM" id="SSF53335">
    <property type="entry name" value="S-adenosyl-L-methionine-dependent methyltransferases"/>
    <property type="match status" value="1"/>
</dbReference>
<dbReference type="AlphaFoldDB" id="A0A560LCW8"/>
<dbReference type="InterPro" id="IPR029063">
    <property type="entry name" value="SAM-dependent_MTases_sf"/>
</dbReference>
<evidence type="ECO:0000256" key="1">
    <source>
        <dbReference type="SAM" id="SignalP"/>
    </source>
</evidence>
<gene>
    <name evidence="2" type="ORF">FBZ93_11030</name>
</gene>
<feature type="signal peptide" evidence="1">
    <location>
        <begin position="1"/>
        <end position="43"/>
    </location>
</feature>
<dbReference type="GO" id="GO:0032259">
    <property type="term" value="P:methylation"/>
    <property type="evidence" value="ECO:0007669"/>
    <property type="project" value="UniProtKB-KW"/>
</dbReference>
<evidence type="ECO:0000313" key="2">
    <source>
        <dbReference type="EMBL" id="TWB93426.1"/>
    </source>
</evidence>
<keyword evidence="2" id="KW-0808">Transferase</keyword>
<feature type="chain" id="PRO_5022176946" evidence="1">
    <location>
        <begin position="44"/>
        <end position="269"/>
    </location>
</feature>
<dbReference type="CDD" id="cd02440">
    <property type="entry name" value="AdoMet_MTases"/>
    <property type="match status" value="1"/>
</dbReference>
<dbReference type="PIRSF" id="PIRSF031679">
    <property type="entry name" value="Mtase_Alr7345_prd"/>
    <property type="match status" value="1"/>
</dbReference>
<comment type="caution">
    <text evidence="2">The sequence shown here is derived from an EMBL/GenBank/DDBJ whole genome shotgun (WGS) entry which is preliminary data.</text>
</comment>
<evidence type="ECO:0000313" key="3">
    <source>
        <dbReference type="Proteomes" id="UP000321304"/>
    </source>
</evidence>
<proteinExistence type="predicted"/>
<keyword evidence="3" id="KW-1185">Reference proteome</keyword>
<dbReference type="InterPro" id="IPR016980">
    <property type="entry name" value="S-AdoMet-dep_MeTrfase_Alr7345"/>
</dbReference>
<dbReference type="Gene3D" id="3.40.50.150">
    <property type="entry name" value="Vaccinia Virus protein VP39"/>
    <property type="match status" value="1"/>
</dbReference>
<dbReference type="Pfam" id="PF01209">
    <property type="entry name" value="Ubie_methyltran"/>
    <property type="match status" value="1"/>
</dbReference>
<dbReference type="GO" id="GO:0008168">
    <property type="term" value="F:methyltransferase activity"/>
    <property type="evidence" value="ECO:0007669"/>
    <property type="project" value="UniProtKB-KW"/>
</dbReference>
<accession>A0A560LCW8</accession>
<dbReference type="EMBL" id="VITY01000010">
    <property type="protein sequence ID" value="TWB93426.1"/>
    <property type="molecule type" value="Genomic_DNA"/>
</dbReference>
<reference evidence="2 3" key="1">
    <citation type="submission" date="2019-06" db="EMBL/GenBank/DDBJ databases">
        <title>Genomic Encyclopedia of Type Strains, Phase IV (KMG-V): Genome sequencing to study the core and pangenomes of soil and plant-associated prokaryotes.</title>
        <authorList>
            <person name="Whitman W."/>
        </authorList>
    </citation>
    <scope>NUCLEOTIDE SEQUENCE [LARGE SCALE GENOMIC DNA]</scope>
    <source>
        <strain evidence="2 3">BR 10355</strain>
    </source>
</reference>
<name>A0A560LCW8_9BRAD</name>
<organism evidence="2 3">
    <name type="scientific">Bradyrhizobium macuxiense</name>
    <dbReference type="NCBI Taxonomy" id="1755647"/>
    <lineage>
        <taxon>Bacteria</taxon>
        <taxon>Pseudomonadati</taxon>
        <taxon>Pseudomonadota</taxon>
        <taxon>Alphaproteobacteria</taxon>
        <taxon>Hyphomicrobiales</taxon>
        <taxon>Nitrobacteraceae</taxon>
        <taxon>Bradyrhizobium</taxon>
    </lineage>
</organism>
<sequence length="269" mass="29510">MLGDSKSQGYQRLGYFMNRLMLRSVACAALATATLLAMPAVRADDAASPDYAAIVAAPDRSDADRQVDQRRLPAKMLAFAGVKPGMTILDMAASAGYSTELLARTVAPSGKVYAQDSAAVLERFVKDKFDTRAKSPAMKNVIHVVRDYDDPIPPDVKNLDMITFFFFYHDISYLPVDRAAMNKKMFAALKPGGYLVIADHSAKPGDGTNVAKTLHRIEESTLKQEIEAAGFKLVAEGDFLHHAEDPKDIPVFKAPVPIDEFVLKYQKPQ</sequence>
<dbReference type="STRING" id="1755647.AS156_30245"/>
<keyword evidence="2" id="KW-0489">Methyltransferase</keyword>
<dbReference type="Proteomes" id="UP000321304">
    <property type="component" value="Unassembled WGS sequence"/>
</dbReference>
<protein>
    <submittedName>
        <fullName evidence="2">Putative methyltransferase</fullName>
    </submittedName>
</protein>
<keyword evidence="1" id="KW-0732">Signal</keyword>